<evidence type="ECO:0000313" key="2">
    <source>
        <dbReference type="EMBL" id="KAH3770798.1"/>
    </source>
</evidence>
<dbReference type="GO" id="GO:0006979">
    <property type="term" value="P:response to oxidative stress"/>
    <property type="evidence" value="ECO:0007669"/>
    <property type="project" value="InterPro"/>
</dbReference>
<dbReference type="PROSITE" id="PS50292">
    <property type="entry name" value="PEROXIDASE_3"/>
    <property type="match status" value="1"/>
</dbReference>
<dbReference type="InterPro" id="IPR019791">
    <property type="entry name" value="Haem_peroxidase_animal"/>
</dbReference>
<evidence type="ECO:0000256" key="1">
    <source>
        <dbReference type="SAM" id="MobiDB-lite"/>
    </source>
</evidence>
<comment type="caution">
    <text evidence="2">The sequence shown here is derived from an EMBL/GenBank/DDBJ whole genome shotgun (WGS) entry which is preliminary data.</text>
</comment>
<dbReference type="InterPro" id="IPR037120">
    <property type="entry name" value="Haem_peroxidase_sf_animal"/>
</dbReference>
<dbReference type="Gene3D" id="1.10.640.10">
    <property type="entry name" value="Haem peroxidase domain superfamily, animal type"/>
    <property type="match status" value="1"/>
</dbReference>
<dbReference type="AlphaFoldDB" id="A0A9D4E0C7"/>
<proteinExistence type="predicted"/>
<gene>
    <name evidence="2" type="ORF">DPMN_172091</name>
</gene>
<name>A0A9D4E0C7_DREPO</name>
<sequence length="196" mass="21257">MAEFQRLLKNLPLCPKSPDRCNASETFMSINGTCNNLKNPTWGMSAAVERRLLPAAYSDRILHGGPESSGLDSTRTEGLSYALSALQSQKTDRYRLEALLITLLRQLLFFKLLPRLSASITSSRHATVAAAVTEDATVAAAVTEDATVAAAVTEDATTSQKTPQSKQPSQKTPQSQQTSQKTPQSQQLSQKTQTMT</sequence>
<dbReference type="GO" id="GO:0020037">
    <property type="term" value="F:heme binding"/>
    <property type="evidence" value="ECO:0007669"/>
    <property type="project" value="InterPro"/>
</dbReference>
<dbReference type="SUPFAM" id="SSF48113">
    <property type="entry name" value="Heme-dependent peroxidases"/>
    <property type="match status" value="1"/>
</dbReference>
<accession>A0A9D4E0C7</accession>
<evidence type="ECO:0000313" key="3">
    <source>
        <dbReference type="Proteomes" id="UP000828390"/>
    </source>
</evidence>
<protein>
    <submittedName>
        <fullName evidence="2">Uncharacterized protein</fullName>
    </submittedName>
</protein>
<reference evidence="2" key="2">
    <citation type="submission" date="2020-11" db="EMBL/GenBank/DDBJ databases">
        <authorList>
            <person name="McCartney M.A."/>
            <person name="Auch B."/>
            <person name="Kono T."/>
            <person name="Mallez S."/>
            <person name="Becker A."/>
            <person name="Gohl D.M."/>
            <person name="Silverstein K.A.T."/>
            <person name="Koren S."/>
            <person name="Bechman K.B."/>
            <person name="Herman A."/>
            <person name="Abrahante J.E."/>
            <person name="Garbe J."/>
        </authorList>
    </citation>
    <scope>NUCLEOTIDE SEQUENCE</scope>
    <source>
        <strain evidence="2">Duluth1</strain>
        <tissue evidence="2">Whole animal</tissue>
    </source>
</reference>
<dbReference type="Proteomes" id="UP000828390">
    <property type="component" value="Unassembled WGS sequence"/>
</dbReference>
<dbReference type="GO" id="GO:0004601">
    <property type="term" value="F:peroxidase activity"/>
    <property type="evidence" value="ECO:0007669"/>
    <property type="project" value="InterPro"/>
</dbReference>
<dbReference type="Pfam" id="PF03098">
    <property type="entry name" value="An_peroxidase"/>
    <property type="match status" value="1"/>
</dbReference>
<keyword evidence="3" id="KW-1185">Reference proteome</keyword>
<feature type="region of interest" description="Disordered" evidence="1">
    <location>
        <begin position="152"/>
        <end position="196"/>
    </location>
</feature>
<organism evidence="2 3">
    <name type="scientific">Dreissena polymorpha</name>
    <name type="common">Zebra mussel</name>
    <name type="synonym">Mytilus polymorpha</name>
    <dbReference type="NCBI Taxonomy" id="45954"/>
    <lineage>
        <taxon>Eukaryota</taxon>
        <taxon>Metazoa</taxon>
        <taxon>Spiralia</taxon>
        <taxon>Lophotrochozoa</taxon>
        <taxon>Mollusca</taxon>
        <taxon>Bivalvia</taxon>
        <taxon>Autobranchia</taxon>
        <taxon>Heteroconchia</taxon>
        <taxon>Euheterodonta</taxon>
        <taxon>Imparidentia</taxon>
        <taxon>Neoheterodontei</taxon>
        <taxon>Myida</taxon>
        <taxon>Dreissenoidea</taxon>
        <taxon>Dreissenidae</taxon>
        <taxon>Dreissena</taxon>
    </lineage>
</organism>
<reference evidence="2" key="1">
    <citation type="journal article" date="2019" name="bioRxiv">
        <title>The Genome of the Zebra Mussel, Dreissena polymorpha: A Resource for Invasive Species Research.</title>
        <authorList>
            <person name="McCartney M.A."/>
            <person name="Auch B."/>
            <person name="Kono T."/>
            <person name="Mallez S."/>
            <person name="Zhang Y."/>
            <person name="Obille A."/>
            <person name="Becker A."/>
            <person name="Abrahante J.E."/>
            <person name="Garbe J."/>
            <person name="Badalamenti J.P."/>
            <person name="Herman A."/>
            <person name="Mangelson H."/>
            <person name="Liachko I."/>
            <person name="Sullivan S."/>
            <person name="Sone E.D."/>
            <person name="Koren S."/>
            <person name="Silverstein K.A.T."/>
            <person name="Beckman K.B."/>
            <person name="Gohl D.M."/>
        </authorList>
    </citation>
    <scope>NUCLEOTIDE SEQUENCE</scope>
    <source>
        <strain evidence="2">Duluth1</strain>
        <tissue evidence="2">Whole animal</tissue>
    </source>
</reference>
<dbReference type="InterPro" id="IPR010255">
    <property type="entry name" value="Haem_peroxidase_sf"/>
</dbReference>
<dbReference type="EMBL" id="JAIWYP010000009">
    <property type="protein sequence ID" value="KAH3770798.1"/>
    <property type="molecule type" value="Genomic_DNA"/>
</dbReference>